<evidence type="ECO:0000259" key="2">
    <source>
        <dbReference type="Pfam" id="PF17667"/>
    </source>
</evidence>
<dbReference type="EMBL" id="JAPEVG010000496">
    <property type="protein sequence ID" value="KAJ8462091.1"/>
    <property type="molecule type" value="Genomic_DNA"/>
</dbReference>
<protein>
    <recommendedName>
        <fullName evidence="2">Fungal-type protein kinase domain-containing protein</fullName>
    </recommendedName>
</protein>
<feature type="compositionally biased region" description="Polar residues" evidence="1">
    <location>
        <begin position="594"/>
        <end position="603"/>
    </location>
</feature>
<dbReference type="Proteomes" id="UP001215151">
    <property type="component" value="Unassembled WGS sequence"/>
</dbReference>
<dbReference type="AlphaFoldDB" id="A0AAD7TIJ0"/>
<dbReference type="GO" id="GO:0004672">
    <property type="term" value="F:protein kinase activity"/>
    <property type="evidence" value="ECO:0007669"/>
    <property type="project" value="InterPro"/>
</dbReference>
<dbReference type="InterPro" id="IPR040976">
    <property type="entry name" value="Pkinase_fungal"/>
</dbReference>
<sequence>MLPSVVPSIPSIAHLISQLAALNQGQLLQEDVAIPDPVVRKGAAVALAGLYRRSEAMRVSGTSQWTHAELLMEYRTDEPGDPFAQEPRPLRRRYDLEGLEGEDNVEPEDVLERILSDATWVFNSQQRTHLFTVLFFATKARFICWDRAGYVVSEPFDYVSDPSKLILLLWRFARMSRQQRGHDTTASRIFPGCADHELMMERAKPPTVNVEDAPTQVHEHARAAFADSLANAVCWRLKVDDAKKGPQYFLVGEPRFQSPGLTGRGTRNYVAIDAADPYGPFVYLKDIWRIVGISLQQEGDVLETLNGPEDGGPVPFVPTVRCHGHVRHQEAQHQKLFQDTRTTHQLGSLGSKSAPPLKTRRHYRLIVNEVSLPLSSFQRGSELVGLFMCVIKAHGEAFTRKGFIHQDISAENVLIFPTLRRSPRSGEMQVVRTGLLANWELARHVDEVDEVDQRIPQPIRVGTWQFMSANALNHLPKMFIVQDHMESIFHLLLYQAIRYLPSNCYDVRDFVSEYFDAYKQQDGVYYGGRLKIFAMRRGLLTNPRSEPLLFYRSKPGPPTEISKTSKTSSVLEDVSPTTHTAISASMRMEHETDSTIPRTSQSPMEEKHAPHPINDLLDDILCSLKAHYALYHSEDRPTRTATVNVELPGLEQDTNTNNIMFLMQDFVEHIDKAGGLRPTRAVRSSSTGSLSPAERAEMEADAALLASHNAMIDLFVGYYQEMQSWPQNDRVPDALRK</sequence>
<dbReference type="SUPFAM" id="SSF56112">
    <property type="entry name" value="Protein kinase-like (PK-like)"/>
    <property type="match status" value="1"/>
</dbReference>
<proteinExistence type="predicted"/>
<comment type="caution">
    <text evidence="3">The sequence shown here is derived from an EMBL/GenBank/DDBJ whole genome shotgun (WGS) entry which is preliminary data.</text>
</comment>
<keyword evidence="4" id="KW-1185">Reference proteome</keyword>
<dbReference type="PANTHER" id="PTHR38248">
    <property type="entry name" value="FUNK1 6"/>
    <property type="match status" value="1"/>
</dbReference>
<dbReference type="PROSITE" id="PS00109">
    <property type="entry name" value="PROTEIN_KINASE_TYR"/>
    <property type="match status" value="1"/>
</dbReference>
<dbReference type="InterPro" id="IPR011009">
    <property type="entry name" value="Kinase-like_dom_sf"/>
</dbReference>
<evidence type="ECO:0000313" key="4">
    <source>
        <dbReference type="Proteomes" id="UP001215151"/>
    </source>
</evidence>
<feature type="domain" description="Fungal-type protein kinase" evidence="2">
    <location>
        <begin position="108"/>
        <end position="495"/>
    </location>
</feature>
<organism evidence="3 4">
    <name type="scientific">Trametes cubensis</name>
    <dbReference type="NCBI Taxonomy" id="1111947"/>
    <lineage>
        <taxon>Eukaryota</taxon>
        <taxon>Fungi</taxon>
        <taxon>Dikarya</taxon>
        <taxon>Basidiomycota</taxon>
        <taxon>Agaricomycotina</taxon>
        <taxon>Agaricomycetes</taxon>
        <taxon>Polyporales</taxon>
        <taxon>Polyporaceae</taxon>
        <taxon>Trametes</taxon>
    </lineage>
</organism>
<feature type="compositionally biased region" description="Polar residues" evidence="1">
    <location>
        <begin position="561"/>
        <end position="583"/>
    </location>
</feature>
<evidence type="ECO:0000313" key="3">
    <source>
        <dbReference type="EMBL" id="KAJ8462091.1"/>
    </source>
</evidence>
<feature type="region of interest" description="Disordered" evidence="1">
    <location>
        <begin position="552"/>
        <end position="609"/>
    </location>
</feature>
<dbReference type="Pfam" id="PF17667">
    <property type="entry name" value="Pkinase_fungal"/>
    <property type="match status" value="1"/>
</dbReference>
<reference evidence="3" key="1">
    <citation type="submission" date="2022-11" db="EMBL/GenBank/DDBJ databases">
        <title>Genome Sequence of Cubamyces cubensis.</title>
        <authorList>
            <person name="Buettner E."/>
        </authorList>
    </citation>
    <scope>NUCLEOTIDE SEQUENCE</scope>
    <source>
        <strain evidence="3">MPL-01</strain>
    </source>
</reference>
<accession>A0AAD7TIJ0</accession>
<dbReference type="InterPro" id="IPR008266">
    <property type="entry name" value="Tyr_kinase_AS"/>
</dbReference>
<dbReference type="PANTHER" id="PTHR38248:SF2">
    <property type="entry name" value="FUNK1 11"/>
    <property type="match status" value="1"/>
</dbReference>
<name>A0AAD7TIJ0_9APHY</name>
<gene>
    <name evidence="3" type="ORF">ONZ51_g11118</name>
</gene>
<evidence type="ECO:0000256" key="1">
    <source>
        <dbReference type="SAM" id="MobiDB-lite"/>
    </source>
</evidence>